<keyword evidence="2" id="KW-1185">Reference proteome</keyword>
<comment type="caution">
    <text evidence="1">The sequence shown here is derived from an EMBL/GenBank/DDBJ whole genome shotgun (WGS) entry which is preliminary data.</text>
</comment>
<reference evidence="1 2" key="1">
    <citation type="submission" date="2019-07" db="EMBL/GenBank/DDBJ databases">
        <title>Whole genome shotgun sequence of Aneurinibacillus danicus NBRC 102444.</title>
        <authorList>
            <person name="Hosoyama A."/>
            <person name="Uohara A."/>
            <person name="Ohji S."/>
            <person name="Ichikawa N."/>
        </authorList>
    </citation>
    <scope>NUCLEOTIDE SEQUENCE [LARGE SCALE GENOMIC DNA]</scope>
    <source>
        <strain evidence="1 2">NBRC 102444</strain>
    </source>
</reference>
<dbReference type="AlphaFoldDB" id="A0A511V414"/>
<proteinExistence type="predicted"/>
<evidence type="ECO:0000313" key="1">
    <source>
        <dbReference type="EMBL" id="GEN33665.1"/>
    </source>
</evidence>
<organism evidence="1 2">
    <name type="scientific">Aneurinibacillus danicus</name>
    <dbReference type="NCBI Taxonomy" id="267746"/>
    <lineage>
        <taxon>Bacteria</taxon>
        <taxon>Bacillati</taxon>
        <taxon>Bacillota</taxon>
        <taxon>Bacilli</taxon>
        <taxon>Bacillales</taxon>
        <taxon>Paenibacillaceae</taxon>
        <taxon>Aneurinibacillus group</taxon>
        <taxon>Aneurinibacillus</taxon>
    </lineage>
</organism>
<dbReference type="EMBL" id="BJXX01000049">
    <property type="protein sequence ID" value="GEN33665.1"/>
    <property type="molecule type" value="Genomic_DNA"/>
</dbReference>
<dbReference type="Proteomes" id="UP000321157">
    <property type="component" value="Unassembled WGS sequence"/>
</dbReference>
<sequence>MVPTWSSDHEVPKTKFISSAFCISGESPSKYNISPLWLQKAIKCPESIAKSLSLISRGSVIE</sequence>
<gene>
    <name evidence="1" type="ORF">ADA01nite_11250</name>
</gene>
<evidence type="ECO:0000313" key="2">
    <source>
        <dbReference type="Proteomes" id="UP000321157"/>
    </source>
</evidence>
<protein>
    <submittedName>
        <fullName evidence="1">Uncharacterized protein</fullName>
    </submittedName>
</protein>
<name>A0A511V414_9BACL</name>
<accession>A0A511V414</accession>